<dbReference type="Ensembl" id="ENSCAFT00040024356.1">
    <property type="protein sequence ID" value="ENSCAFP00040021166.1"/>
    <property type="gene ID" value="ENSCAFG00040013175.1"/>
</dbReference>
<keyword evidence="4" id="KW-0395">Inflammatory response</keyword>
<dbReference type="GeneID" id="445452"/>
<evidence type="ECO:0000313" key="9">
    <source>
        <dbReference type="Proteomes" id="UP000694542"/>
    </source>
</evidence>
<dbReference type="Proteomes" id="UP000002254">
    <property type="component" value="Chromosome 6"/>
</dbReference>
<reference evidence="6 8" key="1">
    <citation type="journal article" date="2005" name="Nature">
        <title>Genome sequence, comparative analysis and haplotype structure of the domestic dog.</title>
        <authorList>
            <consortium name="Broad Sequencing Platform"/>
            <person name="Lindblad-Toh K."/>
            <person name="Wade C.M."/>
            <person name="Mikkelsen T.S."/>
            <person name="Karlsson E.K."/>
            <person name="Jaffe D.B."/>
            <person name="Kamal M."/>
            <person name="Clamp M."/>
            <person name="Chang J.L."/>
            <person name="Kulbokas E.J. III"/>
            <person name="Zody M.C."/>
            <person name="Mauceli E."/>
            <person name="Xie X."/>
            <person name="Breen M."/>
            <person name="Wayne R.K."/>
            <person name="Ostrander E.A."/>
            <person name="Ponting C.P."/>
            <person name="Galibert F."/>
            <person name="Smith D.R."/>
            <person name="DeJong P.J."/>
            <person name="Kirkness E."/>
            <person name="Alvarez P."/>
            <person name="Biagi T."/>
            <person name="Brockman W."/>
            <person name="Butler J."/>
            <person name="Chin C.W."/>
            <person name="Cook A."/>
            <person name="Cuff J."/>
            <person name="Daly M.J."/>
            <person name="DeCaprio D."/>
            <person name="Gnerre S."/>
            <person name="Grabherr M."/>
            <person name="Kellis M."/>
            <person name="Kleber M."/>
            <person name="Bardeleben C."/>
            <person name="Goodstadt L."/>
            <person name="Heger A."/>
            <person name="Hitte C."/>
            <person name="Kim L."/>
            <person name="Koepfli K.P."/>
            <person name="Parker H.G."/>
            <person name="Pollinger J.P."/>
            <person name="Searle S.M."/>
            <person name="Sutter N.B."/>
            <person name="Thomas R."/>
            <person name="Webber C."/>
            <person name="Baldwin J."/>
            <person name="Abebe A."/>
            <person name="Abouelleil A."/>
            <person name="Aftuck L."/>
            <person name="Ait-Zahra M."/>
            <person name="Aldredge T."/>
            <person name="Allen N."/>
            <person name="An P."/>
            <person name="Anderson S."/>
            <person name="Antoine C."/>
            <person name="Arachchi H."/>
            <person name="Aslam A."/>
            <person name="Ayotte L."/>
            <person name="Bachantsang P."/>
            <person name="Barry A."/>
            <person name="Bayul T."/>
            <person name="Benamara M."/>
            <person name="Berlin A."/>
            <person name="Bessette D."/>
            <person name="Blitshteyn B."/>
            <person name="Bloom T."/>
            <person name="Blye J."/>
            <person name="Boguslavskiy L."/>
            <person name="Bonnet C."/>
            <person name="Boukhgalter B."/>
            <person name="Brown A."/>
            <person name="Cahill P."/>
            <person name="Calixte N."/>
            <person name="Camarata J."/>
            <person name="Cheshatsang Y."/>
            <person name="Chu J."/>
            <person name="Citroen M."/>
            <person name="Collymore A."/>
            <person name="Cooke P."/>
            <person name="Dawoe T."/>
            <person name="Daza R."/>
            <person name="Decktor K."/>
            <person name="DeGray S."/>
            <person name="Dhargay N."/>
            <person name="Dooley K."/>
            <person name="Dooley K."/>
            <person name="Dorje P."/>
            <person name="Dorjee K."/>
            <person name="Dorris L."/>
            <person name="Duffey N."/>
            <person name="Dupes A."/>
            <person name="Egbiremolen O."/>
            <person name="Elong R."/>
            <person name="Falk J."/>
            <person name="Farina A."/>
            <person name="Faro S."/>
            <person name="Ferguson D."/>
            <person name="Ferreira P."/>
            <person name="Fisher S."/>
            <person name="FitzGerald M."/>
            <person name="Foley K."/>
            <person name="Foley C."/>
            <person name="Franke A."/>
            <person name="Friedrich D."/>
            <person name="Gage D."/>
            <person name="Garber M."/>
            <person name="Gearin G."/>
            <person name="Giannoukos G."/>
            <person name="Goode T."/>
            <person name="Goyette A."/>
            <person name="Graham J."/>
            <person name="Grandbois E."/>
            <person name="Gyaltsen K."/>
            <person name="Hafez N."/>
            <person name="Hagopian D."/>
            <person name="Hagos B."/>
            <person name="Hall J."/>
            <person name="Healy C."/>
            <person name="Hegarty R."/>
            <person name="Honan T."/>
            <person name="Horn A."/>
            <person name="Houde N."/>
            <person name="Hughes L."/>
            <person name="Hunnicutt L."/>
            <person name="Husby M."/>
            <person name="Jester B."/>
            <person name="Jones C."/>
            <person name="Kamat A."/>
            <person name="Kanga B."/>
            <person name="Kells C."/>
            <person name="Khazanovich D."/>
            <person name="Kieu A.C."/>
            <person name="Kisner P."/>
            <person name="Kumar M."/>
            <person name="Lance K."/>
            <person name="Landers T."/>
            <person name="Lara M."/>
            <person name="Lee W."/>
            <person name="Leger J.P."/>
            <person name="Lennon N."/>
            <person name="Leuper L."/>
            <person name="LeVine S."/>
            <person name="Liu J."/>
            <person name="Liu X."/>
            <person name="Lokyitsang Y."/>
            <person name="Lokyitsang T."/>
            <person name="Lui A."/>
            <person name="Macdonald J."/>
            <person name="Major J."/>
            <person name="Marabella R."/>
            <person name="Maru K."/>
            <person name="Matthews C."/>
            <person name="McDonough S."/>
            <person name="Mehta T."/>
            <person name="Meldrim J."/>
            <person name="Melnikov A."/>
            <person name="Meneus L."/>
            <person name="Mihalev A."/>
            <person name="Mihova T."/>
            <person name="Miller K."/>
            <person name="Mittelman R."/>
            <person name="Mlenga V."/>
            <person name="Mulrain L."/>
            <person name="Munson G."/>
            <person name="Navidi A."/>
            <person name="Naylor J."/>
            <person name="Nguyen T."/>
            <person name="Nguyen N."/>
            <person name="Nguyen C."/>
            <person name="Nguyen T."/>
            <person name="Nicol R."/>
            <person name="Norbu N."/>
            <person name="Norbu C."/>
            <person name="Novod N."/>
            <person name="Nyima T."/>
            <person name="Olandt P."/>
            <person name="O'Neill B."/>
            <person name="O'Neill K."/>
            <person name="Osman S."/>
            <person name="Oyono L."/>
            <person name="Patti C."/>
            <person name="Perrin D."/>
            <person name="Phunkhang P."/>
            <person name="Pierre F."/>
            <person name="Priest M."/>
            <person name="Rachupka A."/>
            <person name="Raghuraman S."/>
            <person name="Rameau R."/>
            <person name="Ray V."/>
            <person name="Raymond C."/>
            <person name="Rege F."/>
            <person name="Rise C."/>
            <person name="Rogers J."/>
            <person name="Rogov P."/>
            <person name="Sahalie J."/>
            <person name="Settipalli S."/>
            <person name="Sharpe T."/>
            <person name="Shea T."/>
            <person name="Sheehan M."/>
            <person name="Sherpa N."/>
            <person name="Shi J."/>
            <person name="Shih D."/>
            <person name="Sloan J."/>
            <person name="Smith C."/>
            <person name="Sparrow T."/>
            <person name="Stalker J."/>
            <person name="Stange-Thomann N."/>
            <person name="Stavropoulos S."/>
            <person name="Stone C."/>
            <person name="Stone S."/>
            <person name="Sykes S."/>
            <person name="Tchuinga P."/>
            <person name="Tenzing P."/>
            <person name="Tesfaye S."/>
            <person name="Thoulutsang D."/>
            <person name="Thoulutsang Y."/>
            <person name="Topham K."/>
            <person name="Topping I."/>
            <person name="Tsamla T."/>
            <person name="Vassiliev H."/>
            <person name="Venkataraman V."/>
            <person name="Vo A."/>
            <person name="Wangchuk T."/>
            <person name="Wangdi T."/>
            <person name="Weiand M."/>
            <person name="Wilkinson J."/>
            <person name="Wilson A."/>
            <person name="Yadav S."/>
            <person name="Yang S."/>
            <person name="Yang X."/>
            <person name="Young G."/>
            <person name="Yu Q."/>
            <person name="Zainoun J."/>
            <person name="Zembek L."/>
            <person name="Zimmer A."/>
            <person name="Lander E.S."/>
        </authorList>
    </citation>
    <scope>NUCLEOTIDE SEQUENCE [LARGE SCALE GENOMIC DNA]</scope>
    <source>
        <strain evidence="6">Boxer</strain>
    </source>
</reference>
<reference evidence="7" key="2">
    <citation type="submission" date="2018-10" db="EMBL/GenBank/DDBJ databases">
        <title>De novo assembly of a Great Dane genome.</title>
        <authorList>
            <person name="Kidd J.M."/>
            <person name="Pendleton A.L."/>
            <person name="Shen F."/>
            <person name="Emery S."/>
        </authorList>
    </citation>
    <scope>NUCLEOTIDE SEQUENCE [LARGE SCALE GENOMIC DNA]</scope>
    <source>
        <strain evidence="7">Great Dane</strain>
    </source>
</reference>
<dbReference type="SMART" id="SM00199">
    <property type="entry name" value="SCY"/>
    <property type="match status" value="1"/>
</dbReference>
<dbReference type="GO" id="GO:0008009">
    <property type="term" value="F:chemokine activity"/>
    <property type="evidence" value="ECO:0007669"/>
    <property type="project" value="InterPro"/>
</dbReference>
<name>A0A8C0SGE2_CANLF</name>
<dbReference type="OrthoDB" id="9834099at2759"/>
<evidence type="ECO:0000256" key="3">
    <source>
        <dbReference type="ARBA" id="ARBA00022514"/>
    </source>
</evidence>
<accession>A0A8C0SGE2</accession>
<evidence type="ECO:0000313" key="6">
    <source>
        <dbReference type="Ensembl" id="ENSCAFP00000061999.1"/>
    </source>
</evidence>
<dbReference type="GO" id="GO:0006955">
    <property type="term" value="P:immune response"/>
    <property type="evidence" value="ECO:0007669"/>
    <property type="project" value="InterPro"/>
</dbReference>
<dbReference type="RefSeq" id="XP_038523498.1">
    <property type="nucleotide sequence ID" value="XM_038667570.1"/>
</dbReference>
<dbReference type="GO" id="GO:0006954">
    <property type="term" value="P:inflammatory response"/>
    <property type="evidence" value="ECO:0007669"/>
    <property type="project" value="UniProtKB-KW"/>
</dbReference>
<dbReference type="AlphaFoldDB" id="A0A8C0SGE2"/>
<keyword evidence="2" id="KW-0145">Chemotaxis</keyword>
<dbReference type="PANTHER" id="PTHR12015">
    <property type="entry name" value="SMALL INDUCIBLE CYTOKINE A"/>
    <property type="match status" value="1"/>
</dbReference>
<dbReference type="CDD" id="cd00272">
    <property type="entry name" value="Chemokine_CC"/>
    <property type="match status" value="1"/>
</dbReference>
<dbReference type="CTD" id="6369"/>
<feature type="domain" description="Chemokine interleukin-8-like" evidence="5">
    <location>
        <begin position="110"/>
        <end position="169"/>
    </location>
</feature>
<sequence length="232" mass="25455">MNLSWCLPQSLILPPLDSYNIASSQPSCSSPFLPHLPVDPIIPLEHRSDLTLHIQTLGGPTAYRIKAELPALGPELLLQQMAGLATFVVSLLLVTLCAHCIDPAGSVSIPSSCCMFFISKKVPENRVVTYQLLNGSVCPKAGVVFTTKKNQKFCGDPQLHWVQKLMKNIEARRKKVSPGVRAMSTKALVQRCPKLVPVQESQMNKNPRKYSALLPHALPDPGLPCTHLMECD</sequence>
<dbReference type="SUPFAM" id="SSF54117">
    <property type="entry name" value="Interleukin 8-like chemokines"/>
    <property type="match status" value="1"/>
</dbReference>
<comment type="similarity">
    <text evidence="1">Belongs to the intercrine beta (chemokine CC) family.</text>
</comment>
<dbReference type="FunFam" id="2.40.50.40:FF:000002">
    <property type="entry name" value="C-C motif chemokine"/>
    <property type="match status" value="1"/>
</dbReference>
<evidence type="ECO:0000256" key="2">
    <source>
        <dbReference type="ARBA" id="ARBA00022500"/>
    </source>
</evidence>
<dbReference type="InterPro" id="IPR001811">
    <property type="entry name" value="Chemokine_IL8-like_dom"/>
</dbReference>
<evidence type="ECO:0000313" key="7">
    <source>
        <dbReference type="Ensembl" id="ENSCAFP00040021166.1"/>
    </source>
</evidence>
<dbReference type="Pfam" id="PF00048">
    <property type="entry name" value="IL8"/>
    <property type="match status" value="1"/>
</dbReference>
<reference evidence="7" key="3">
    <citation type="submission" date="2025-05" db="UniProtKB">
        <authorList>
            <consortium name="Ensembl"/>
        </authorList>
    </citation>
    <scope>IDENTIFICATION</scope>
</reference>
<dbReference type="InterPro" id="IPR039809">
    <property type="entry name" value="Chemokine_b/g/d"/>
</dbReference>
<evidence type="ECO:0000259" key="5">
    <source>
        <dbReference type="SMART" id="SM00199"/>
    </source>
</evidence>
<organism evidence="7 9">
    <name type="scientific">Canis lupus familiaris</name>
    <name type="common">Dog</name>
    <name type="synonym">Canis familiaris</name>
    <dbReference type="NCBI Taxonomy" id="9615"/>
    <lineage>
        <taxon>Eukaryota</taxon>
        <taxon>Metazoa</taxon>
        <taxon>Chordata</taxon>
        <taxon>Craniata</taxon>
        <taxon>Vertebrata</taxon>
        <taxon>Euteleostomi</taxon>
        <taxon>Mammalia</taxon>
        <taxon>Eutheria</taxon>
        <taxon>Laurasiatheria</taxon>
        <taxon>Carnivora</taxon>
        <taxon>Caniformia</taxon>
        <taxon>Canidae</taxon>
        <taxon>Canis</taxon>
    </lineage>
</organism>
<evidence type="ECO:0000256" key="1">
    <source>
        <dbReference type="ARBA" id="ARBA00010868"/>
    </source>
</evidence>
<proteinExistence type="inferred from homology"/>
<protein>
    <submittedName>
        <fullName evidence="7">C-C motif chemokine ligand 24</fullName>
    </submittedName>
</protein>
<keyword evidence="3" id="KW-0202">Cytokine</keyword>
<gene>
    <name evidence="7" type="primary">CCL24</name>
</gene>
<dbReference type="PANTHER" id="PTHR12015:SF100">
    <property type="entry name" value="C-C MOTIF CHEMOKINE 24"/>
    <property type="match status" value="1"/>
</dbReference>
<evidence type="ECO:0000256" key="4">
    <source>
        <dbReference type="ARBA" id="ARBA00023198"/>
    </source>
</evidence>
<dbReference type="GO" id="GO:0005615">
    <property type="term" value="C:extracellular space"/>
    <property type="evidence" value="ECO:0007669"/>
    <property type="project" value="UniProtKB-KW"/>
</dbReference>
<dbReference type="Proteomes" id="UP000694542">
    <property type="component" value="Chromosome 6"/>
</dbReference>
<dbReference type="InterPro" id="IPR036048">
    <property type="entry name" value="Interleukin_8-like_sf"/>
</dbReference>
<dbReference type="Ensembl" id="ENSCAFT00000082930.2">
    <property type="protein sequence ID" value="ENSCAFP00000061999.1"/>
    <property type="gene ID" value="ENSCAFG00000013396.4"/>
</dbReference>
<evidence type="ECO:0000313" key="8">
    <source>
        <dbReference type="Proteomes" id="UP000002254"/>
    </source>
</evidence>
<dbReference type="Gene3D" id="2.40.50.40">
    <property type="match status" value="1"/>
</dbReference>